<protein>
    <recommendedName>
        <fullName evidence="4">DUF732 domain-containing protein</fullName>
    </recommendedName>
</protein>
<proteinExistence type="predicted"/>
<evidence type="ECO:0000256" key="1">
    <source>
        <dbReference type="SAM" id="MobiDB-lite"/>
    </source>
</evidence>
<comment type="caution">
    <text evidence="2">The sequence shown here is derived from an EMBL/GenBank/DDBJ whole genome shotgun (WGS) entry which is preliminary data.</text>
</comment>
<feature type="compositionally biased region" description="Basic and acidic residues" evidence="1">
    <location>
        <begin position="54"/>
        <end position="66"/>
    </location>
</feature>
<name>A0ABP5GCY0_9ACTN</name>
<evidence type="ECO:0000313" key="3">
    <source>
        <dbReference type="Proteomes" id="UP001403094"/>
    </source>
</evidence>
<organism evidence="2 3">
    <name type="scientific">Streptomyces cheonanensis</name>
    <dbReference type="NCBI Taxonomy" id="312720"/>
    <lineage>
        <taxon>Bacteria</taxon>
        <taxon>Bacillati</taxon>
        <taxon>Actinomycetota</taxon>
        <taxon>Actinomycetes</taxon>
        <taxon>Kitasatosporales</taxon>
        <taxon>Streptomycetaceae</taxon>
        <taxon>Streptomyces</taxon>
    </lineage>
</organism>
<feature type="region of interest" description="Disordered" evidence="1">
    <location>
        <begin position="33"/>
        <end position="112"/>
    </location>
</feature>
<accession>A0ABP5GCY0</accession>
<dbReference type="EMBL" id="BAAANQ010000001">
    <property type="protein sequence ID" value="GAA2042368.1"/>
    <property type="molecule type" value="Genomic_DNA"/>
</dbReference>
<feature type="compositionally biased region" description="Low complexity" evidence="1">
    <location>
        <begin position="103"/>
        <end position="112"/>
    </location>
</feature>
<keyword evidence="3" id="KW-1185">Reference proteome</keyword>
<dbReference type="Proteomes" id="UP001403094">
    <property type="component" value="Unassembled WGS sequence"/>
</dbReference>
<feature type="compositionally biased region" description="Pro residues" evidence="1">
    <location>
        <begin position="93"/>
        <end position="102"/>
    </location>
</feature>
<gene>
    <name evidence="2" type="ORF">GCM10009757_05770</name>
</gene>
<evidence type="ECO:0000313" key="2">
    <source>
        <dbReference type="EMBL" id="GAA2042368.1"/>
    </source>
</evidence>
<evidence type="ECO:0008006" key="4">
    <source>
        <dbReference type="Google" id="ProtNLM"/>
    </source>
</evidence>
<reference evidence="3" key="1">
    <citation type="journal article" date="2019" name="Int. J. Syst. Evol. Microbiol.">
        <title>The Global Catalogue of Microorganisms (GCM) 10K type strain sequencing project: providing services to taxonomists for standard genome sequencing and annotation.</title>
        <authorList>
            <consortium name="The Broad Institute Genomics Platform"/>
            <consortium name="The Broad Institute Genome Sequencing Center for Infectious Disease"/>
            <person name="Wu L."/>
            <person name="Ma J."/>
        </authorList>
    </citation>
    <scope>NUCLEOTIDE SEQUENCE [LARGE SCALE GENOMIC DNA]</scope>
    <source>
        <strain evidence="3">JCM 14549</strain>
    </source>
</reference>
<sequence length="201" mass="20322">MAWMRRYRLVLALAMLLTVGGVLVLNQCSVRSGGGEVTVGGERPDAAADGGAQPDRDADADAGAERETEDGEGEADAAGPGPADGGPGDGEPAPAPQDPPAAGPGAAPAGLTADQRGFVAALSDTPEVPAGTDPAAVLELGTEACDRLGYLGRHATEEETVAALRDGEIPQAAAAITHLCPEYGDLLDRAEEQEEEETADR</sequence>